<keyword evidence="2" id="KW-0472">Membrane</keyword>
<reference evidence="3 4" key="1">
    <citation type="submission" date="2020-07" db="EMBL/GenBank/DDBJ databases">
        <title>Stappia sp., F7233, whole genome shotgun sequencing project.</title>
        <authorList>
            <person name="Jiang S."/>
            <person name="Liu Z.W."/>
            <person name="Du Z.J."/>
        </authorList>
    </citation>
    <scope>NUCLEOTIDE SEQUENCE [LARGE SCALE GENOMIC DNA]</scope>
    <source>
        <strain evidence="3 4">F7233</strain>
    </source>
</reference>
<dbReference type="EMBL" id="JACFXV010000043">
    <property type="protein sequence ID" value="MBA5776848.1"/>
    <property type="molecule type" value="Genomic_DNA"/>
</dbReference>
<feature type="compositionally biased region" description="Low complexity" evidence="1">
    <location>
        <begin position="263"/>
        <end position="298"/>
    </location>
</feature>
<proteinExistence type="predicted"/>
<protein>
    <recommendedName>
        <fullName evidence="5">SH3 domain-containing protein</fullName>
    </recommendedName>
</protein>
<keyword evidence="2" id="KW-1133">Transmembrane helix</keyword>
<dbReference type="RefSeq" id="WP_182163592.1">
    <property type="nucleotide sequence ID" value="NZ_JACFXV010000043.1"/>
</dbReference>
<evidence type="ECO:0000313" key="3">
    <source>
        <dbReference type="EMBL" id="MBA5776848.1"/>
    </source>
</evidence>
<organism evidence="3 4">
    <name type="scientific">Stappia albiluteola</name>
    <dbReference type="NCBI Taxonomy" id="2758565"/>
    <lineage>
        <taxon>Bacteria</taxon>
        <taxon>Pseudomonadati</taxon>
        <taxon>Pseudomonadota</taxon>
        <taxon>Alphaproteobacteria</taxon>
        <taxon>Hyphomicrobiales</taxon>
        <taxon>Stappiaceae</taxon>
        <taxon>Stappia</taxon>
    </lineage>
</organism>
<gene>
    <name evidence="3" type="ORF">H2509_06865</name>
</gene>
<dbReference type="AlphaFoldDB" id="A0A839ACU9"/>
<accession>A0A839ACU9</accession>
<dbReference type="Proteomes" id="UP000541109">
    <property type="component" value="Unassembled WGS sequence"/>
</dbReference>
<keyword evidence="4" id="KW-1185">Reference proteome</keyword>
<evidence type="ECO:0000256" key="2">
    <source>
        <dbReference type="SAM" id="Phobius"/>
    </source>
</evidence>
<comment type="caution">
    <text evidence="3">The sequence shown here is derived from an EMBL/GenBank/DDBJ whole genome shotgun (WGS) entry which is preliminary data.</text>
</comment>
<evidence type="ECO:0008006" key="5">
    <source>
        <dbReference type="Google" id="ProtNLM"/>
    </source>
</evidence>
<feature type="region of interest" description="Disordered" evidence="1">
    <location>
        <begin position="243"/>
        <end position="314"/>
    </location>
</feature>
<name>A0A839ACU9_9HYPH</name>
<dbReference type="Gene3D" id="2.30.30.40">
    <property type="entry name" value="SH3 Domains"/>
    <property type="match status" value="1"/>
</dbReference>
<keyword evidence="2" id="KW-0812">Transmembrane</keyword>
<evidence type="ECO:0000256" key="1">
    <source>
        <dbReference type="SAM" id="MobiDB-lite"/>
    </source>
</evidence>
<feature type="transmembrane region" description="Helical" evidence="2">
    <location>
        <begin position="85"/>
        <end position="105"/>
    </location>
</feature>
<sequence>MLAYPKQSAPEELEYHSLRVINDCTILKSIEPPAQGDAYRQLAEKAVAEHRPDEHDGDDQFLEPTEAAAEKAQRGLFAHFYRRRVALVSAAAILLATGAGLATTLTVSIPDPAETAAPGQAASAQHQATETATPEAAVDVLPSEAFDDRFATASADSDLGIDLQAHVQRQPVADTAEEPANIAGTDLGIVHHTKPVKTIAIKPDVSPVLGYVSAGDKAPVTEADSAAAQRAIVDATKRNATATGTTVQTVDRTSDVEIASSDPAPTAEPATTAAEPAPVAEPQPVTEQAPPAAPVVEEQVAEPEKVQSASDETKTGQVTISVNLREGKSNDAKVLKILPAKTTVTLGNCDRWWCEATHSGQTGFIGKRYIDVES</sequence>
<evidence type="ECO:0000313" key="4">
    <source>
        <dbReference type="Proteomes" id="UP000541109"/>
    </source>
</evidence>